<evidence type="ECO:0000256" key="5">
    <source>
        <dbReference type="ARBA" id="ARBA00022664"/>
    </source>
</evidence>
<evidence type="ECO:0000256" key="10">
    <source>
        <dbReference type="ARBA" id="ARBA00023187"/>
    </source>
</evidence>
<protein>
    <recommendedName>
        <fullName evidence="13">Sm protein B</fullName>
    </recommendedName>
</protein>
<feature type="compositionally biased region" description="Low complexity" evidence="15">
    <location>
        <begin position="717"/>
        <end position="732"/>
    </location>
</feature>
<reference evidence="17" key="1">
    <citation type="submission" date="2023-02" db="EMBL/GenBank/DDBJ databases">
        <title>Identification and recombinant expression of a fungal hydrolase from Papiliotrema laurentii that hydrolyzes apple cutin and clears colloidal polyester polyurethane.</title>
        <authorList>
            <consortium name="DOE Joint Genome Institute"/>
            <person name="Roman V.A."/>
            <person name="Bojanowski C."/>
            <person name="Crable B.R."/>
            <person name="Wagner D.N."/>
            <person name="Hung C.S."/>
            <person name="Nadeau L.J."/>
            <person name="Schratz L."/>
            <person name="Haridas S."/>
            <person name="Pangilinan J."/>
            <person name="Lipzen A."/>
            <person name="Na H."/>
            <person name="Yan M."/>
            <person name="Ng V."/>
            <person name="Grigoriev I.V."/>
            <person name="Spatafora J.W."/>
            <person name="Barlow D."/>
            <person name="Biffinger J."/>
            <person name="Kelley-Loughnane N."/>
            <person name="Varaljay V.A."/>
            <person name="Crookes-Goodson W.J."/>
        </authorList>
    </citation>
    <scope>NUCLEOTIDE SEQUENCE</scope>
    <source>
        <strain evidence="17">5307AH</strain>
    </source>
</reference>
<dbReference type="Gene3D" id="3.30.50.10">
    <property type="entry name" value="Erythroid Transcription Factor GATA-1, subunit A"/>
    <property type="match status" value="1"/>
</dbReference>
<dbReference type="GO" id="GO:0008270">
    <property type="term" value="F:zinc ion binding"/>
    <property type="evidence" value="ECO:0007669"/>
    <property type="project" value="UniProtKB-KW"/>
</dbReference>
<feature type="region of interest" description="Disordered" evidence="15">
    <location>
        <begin position="676"/>
        <end position="732"/>
    </location>
</feature>
<evidence type="ECO:0000256" key="6">
    <source>
        <dbReference type="ARBA" id="ARBA00022723"/>
    </source>
</evidence>
<dbReference type="CDD" id="cd00202">
    <property type="entry name" value="ZnF_GATA"/>
    <property type="match status" value="1"/>
</dbReference>
<dbReference type="GO" id="GO:0071013">
    <property type="term" value="C:catalytic step 2 spliceosome"/>
    <property type="evidence" value="ECO:0007669"/>
    <property type="project" value="TreeGrafter"/>
</dbReference>
<keyword evidence="5" id="KW-0507">mRNA processing</keyword>
<dbReference type="GO" id="GO:0043565">
    <property type="term" value="F:sequence-specific DNA binding"/>
    <property type="evidence" value="ECO:0007669"/>
    <property type="project" value="InterPro"/>
</dbReference>
<feature type="compositionally biased region" description="Basic and acidic residues" evidence="15">
    <location>
        <begin position="50"/>
        <end position="62"/>
    </location>
</feature>
<evidence type="ECO:0000256" key="3">
    <source>
        <dbReference type="ARBA" id="ARBA00009123"/>
    </source>
</evidence>
<evidence type="ECO:0000256" key="12">
    <source>
        <dbReference type="ARBA" id="ARBA00023274"/>
    </source>
</evidence>
<dbReference type="PROSITE" id="PS00344">
    <property type="entry name" value="GATA_ZN_FINGER_1"/>
    <property type="match status" value="1"/>
</dbReference>
<feature type="compositionally biased region" description="Basic and acidic residues" evidence="15">
    <location>
        <begin position="576"/>
        <end position="592"/>
    </location>
</feature>
<name>A0AAD9FQ61_PAPLA</name>
<dbReference type="GO" id="GO:0071004">
    <property type="term" value="C:U2-type prespliceosome"/>
    <property type="evidence" value="ECO:0007669"/>
    <property type="project" value="TreeGrafter"/>
</dbReference>
<dbReference type="Gene3D" id="2.30.30.100">
    <property type="match status" value="1"/>
</dbReference>
<dbReference type="GO" id="GO:0005686">
    <property type="term" value="C:U2 snRNP"/>
    <property type="evidence" value="ECO:0007669"/>
    <property type="project" value="TreeGrafter"/>
</dbReference>
<feature type="compositionally biased region" description="Basic and acidic residues" evidence="15">
    <location>
        <begin position="143"/>
        <end position="173"/>
    </location>
</feature>
<dbReference type="EMBL" id="JAODAN010000010">
    <property type="protein sequence ID" value="KAK1921762.1"/>
    <property type="molecule type" value="Genomic_DNA"/>
</dbReference>
<feature type="region of interest" description="Disordered" evidence="15">
    <location>
        <begin position="808"/>
        <end position="837"/>
    </location>
</feature>
<keyword evidence="7 14" id="KW-0863">Zinc-finger</keyword>
<keyword evidence="4" id="KW-0963">Cytoplasm</keyword>
<keyword evidence="18" id="KW-1185">Reference proteome</keyword>
<sequence>MPAPSSLSTPAQSPQARLSPLTSASARVSPLHSPTHSFSYRRFSASTSRISDERGSGEKGDDPPEEAIEDELMEDKPPVQTAAAPREAEKERGGPLGMIGGRWSAAYGGRWKIGAGQSNERGVEDADSPASSGRPPSPARTPSVRDEQKEALAEKDELEAKVERESVDGDDKSRRRVRAPAVEGEESASAGSARKRKAIAPALPSPPPTSTMHSDHPTPGTCPGDGRCNGAGGKAGCEGCPTYNNTLATSSKHPTEASSASEGIERPHRGPYERQPWPFSGQLGGSLNMGPRSLSNSSDIRHAQGATATPQGKGPGSASEDAASQRSAYSPESEGGQGPSTASGGGLAATPIGMSCRNCGTSTTPLWRRDEEGRPQCNACGLYHKLHGVPRPVAMKKTVIKRRKRVPAVGAQQSNATNTSTPRAGSTNPNTAENSPANPPASIPHAPSSLGAGPPSHTQPYDRPPFAMHGARPLPGHSAPNPDPLGLRRGPSSSAGKSVPLLLSNPVTGERKKPWWIDDRHETPSKTRDELEREARERDQQRGGSGPSASPEKRTDSSTPVPAPVNNGRATPQSSDDQRGIKRKNEDEDPSRSRPSPALGLNGVDKDKPMTRSPLTTHDKPSGLGARPGQGSILGSSTSSGLLGSRYSIYGPTARDSLATSPWAALSQRYNSLGLRRDMSPAVPTTTPKSNAPSSSALSPPRRPSPDPMRDASRLYPGAASTSTAPAGSTSAMAGYGHYAMGRRELQEHREQLREGKRWLETMLLKTEKMLHMVENKMALAPNDAKHSEDWEFEERERARQKEIERLEAERERDRAEREKRERERERTERERVERERLDRERDHVAGGLGNFFGRDRSLAALNRERSEAERNRDLLLASRRVTAVSPNGRERSTPGAPAAGTAPATSSNGSNGASGGNAPGTGSLPSSSGVISGERKPGSWDARWNDGRALVGQMLAYDKHMNFVLAECEEFRTVKGKKSKDSASNEPAPTVQQKRTLGLVILRGETIVSVQVEGPPPVTGESKGLAAGPGQGVPAGRGMGLGAGAPGAMAARPMAYARPPPGFPPGMPGLPAGMPPGFPGGLPPGMPPPAGMPPGFRPPGFPGAPPAGFPPVGMPPGFPPRPPQ</sequence>
<feature type="compositionally biased region" description="Gly residues" evidence="15">
    <location>
        <begin position="335"/>
        <end position="347"/>
    </location>
</feature>
<evidence type="ECO:0000256" key="8">
    <source>
        <dbReference type="ARBA" id="ARBA00022833"/>
    </source>
</evidence>
<dbReference type="PANTHER" id="PTHR10701">
    <property type="entry name" value="SMALL NUCLEAR RIBONUCLEOPROTEIN-ASSOCIATED PROTEIN B AND N"/>
    <property type="match status" value="1"/>
</dbReference>
<feature type="region of interest" description="Disordered" evidence="15">
    <location>
        <begin position="880"/>
        <end position="944"/>
    </location>
</feature>
<feature type="compositionally biased region" description="Polar residues" evidence="15">
    <location>
        <begin position="1"/>
        <end position="49"/>
    </location>
</feature>
<feature type="region of interest" description="Disordered" evidence="15">
    <location>
        <begin position="1"/>
        <end position="662"/>
    </location>
</feature>
<dbReference type="GO" id="GO:0005685">
    <property type="term" value="C:U1 snRNP"/>
    <property type="evidence" value="ECO:0007669"/>
    <property type="project" value="TreeGrafter"/>
</dbReference>
<dbReference type="GO" id="GO:0005687">
    <property type="term" value="C:U4 snRNP"/>
    <property type="evidence" value="ECO:0007669"/>
    <property type="project" value="TreeGrafter"/>
</dbReference>
<dbReference type="Pfam" id="PF01423">
    <property type="entry name" value="LSM"/>
    <property type="match status" value="1"/>
</dbReference>
<gene>
    <name evidence="17" type="ORF">DB88DRAFT_513031</name>
</gene>
<evidence type="ECO:0000256" key="9">
    <source>
        <dbReference type="ARBA" id="ARBA00022884"/>
    </source>
</evidence>
<evidence type="ECO:0000259" key="16">
    <source>
        <dbReference type="PROSITE" id="PS50114"/>
    </source>
</evidence>
<evidence type="ECO:0000313" key="18">
    <source>
        <dbReference type="Proteomes" id="UP001182556"/>
    </source>
</evidence>
<feature type="compositionally biased region" description="Basic and acidic residues" evidence="15">
    <location>
        <begin position="704"/>
        <end position="713"/>
    </location>
</feature>
<dbReference type="InterPro" id="IPR050914">
    <property type="entry name" value="snRNP_SmB/NAA38-like"/>
</dbReference>
<proteinExistence type="inferred from homology"/>
<dbReference type="PRINTS" id="PR00619">
    <property type="entry name" value="GATAZNFINGER"/>
</dbReference>
<evidence type="ECO:0000256" key="7">
    <source>
        <dbReference type="ARBA" id="ARBA00022771"/>
    </source>
</evidence>
<dbReference type="InterPro" id="IPR000679">
    <property type="entry name" value="Znf_GATA"/>
</dbReference>
<keyword evidence="11" id="KW-0539">Nucleus</keyword>
<dbReference type="InterPro" id="IPR010920">
    <property type="entry name" value="LSM_dom_sf"/>
</dbReference>
<keyword evidence="9" id="KW-0694">RNA-binding</keyword>
<comment type="similarity">
    <text evidence="3">Belongs to the snRNP SmB/SmN family.</text>
</comment>
<organism evidence="17 18">
    <name type="scientific">Papiliotrema laurentii</name>
    <name type="common">Cryptococcus laurentii</name>
    <dbReference type="NCBI Taxonomy" id="5418"/>
    <lineage>
        <taxon>Eukaryota</taxon>
        <taxon>Fungi</taxon>
        <taxon>Dikarya</taxon>
        <taxon>Basidiomycota</taxon>
        <taxon>Agaricomycotina</taxon>
        <taxon>Tremellomycetes</taxon>
        <taxon>Tremellales</taxon>
        <taxon>Rhynchogastremaceae</taxon>
        <taxon>Papiliotrema</taxon>
    </lineage>
</organism>
<dbReference type="GO" id="GO:0006355">
    <property type="term" value="P:regulation of DNA-templated transcription"/>
    <property type="evidence" value="ECO:0007669"/>
    <property type="project" value="InterPro"/>
</dbReference>
<dbReference type="GO" id="GO:0005682">
    <property type="term" value="C:U5 snRNP"/>
    <property type="evidence" value="ECO:0007669"/>
    <property type="project" value="TreeGrafter"/>
</dbReference>
<dbReference type="GO" id="GO:0003723">
    <property type="term" value="F:RNA binding"/>
    <property type="evidence" value="ECO:0007669"/>
    <property type="project" value="UniProtKB-KW"/>
</dbReference>
<feature type="compositionally biased region" description="Acidic residues" evidence="15">
    <location>
        <begin position="63"/>
        <end position="73"/>
    </location>
</feature>
<feature type="compositionally biased region" description="Basic and acidic residues" evidence="15">
    <location>
        <begin position="263"/>
        <end position="272"/>
    </location>
</feature>
<dbReference type="InterPro" id="IPR001163">
    <property type="entry name" value="Sm_dom_euk/arc"/>
</dbReference>
<dbReference type="AlphaFoldDB" id="A0AAD9FQ61"/>
<evidence type="ECO:0000256" key="2">
    <source>
        <dbReference type="ARBA" id="ARBA00004496"/>
    </source>
</evidence>
<feature type="region of interest" description="Disordered" evidence="15">
    <location>
        <begin position="1078"/>
        <end position="1125"/>
    </location>
</feature>
<feature type="compositionally biased region" description="Polar residues" evidence="15">
    <location>
        <begin position="411"/>
        <end position="436"/>
    </location>
</feature>
<feature type="compositionally biased region" description="Low complexity" evidence="15">
    <location>
        <begin position="629"/>
        <end position="645"/>
    </location>
</feature>
<dbReference type="PROSITE" id="PS50114">
    <property type="entry name" value="GATA_ZN_FINGER_2"/>
    <property type="match status" value="1"/>
</dbReference>
<feature type="compositionally biased region" description="Low complexity" evidence="15">
    <location>
        <begin position="894"/>
        <end position="912"/>
    </location>
</feature>
<evidence type="ECO:0000256" key="15">
    <source>
        <dbReference type="SAM" id="MobiDB-lite"/>
    </source>
</evidence>
<dbReference type="SUPFAM" id="SSF50182">
    <property type="entry name" value="Sm-like ribonucleoproteins"/>
    <property type="match status" value="1"/>
</dbReference>
<dbReference type="SMART" id="SM00401">
    <property type="entry name" value="ZnF_GATA"/>
    <property type="match status" value="1"/>
</dbReference>
<comment type="caution">
    <text evidence="17">The sequence shown here is derived from an EMBL/GenBank/DDBJ whole genome shotgun (WGS) entry which is preliminary data.</text>
</comment>
<dbReference type="CDD" id="cd01717">
    <property type="entry name" value="Sm_B"/>
    <property type="match status" value="1"/>
</dbReference>
<comment type="subcellular location">
    <subcellularLocation>
        <location evidence="2">Cytoplasm</location>
    </subcellularLocation>
    <subcellularLocation>
        <location evidence="1">Nucleus</location>
    </subcellularLocation>
</comment>
<evidence type="ECO:0000256" key="14">
    <source>
        <dbReference type="PROSITE-ProRule" id="PRU00094"/>
    </source>
</evidence>
<keyword evidence="12" id="KW-0687">Ribonucleoprotein</keyword>
<evidence type="ECO:0000256" key="1">
    <source>
        <dbReference type="ARBA" id="ARBA00004123"/>
    </source>
</evidence>
<feature type="compositionally biased region" description="Gly residues" evidence="15">
    <location>
        <begin position="227"/>
        <end position="236"/>
    </location>
</feature>
<evidence type="ECO:0000256" key="13">
    <source>
        <dbReference type="ARBA" id="ARBA00041355"/>
    </source>
</evidence>
<dbReference type="GO" id="GO:0000398">
    <property type="term" value="P:mRNA splicing, via spliceosome"/>
    <property type="evidence" value="ECO:0007669"/>
    <property type="project" value="TreeGrafter"/>
</dbReference>
<keyword evidence="8" id="KW-0862">Zinc</keyword>
<dbReference type="Pfam" id="PF00320">
    <property type="entry name" value="GATA"/>
    <property type="match status" value="1"/>
</dbReference>
<dbReference type="Proteomes" id="UP001182556">
    <property type="component" value="Unassembled WGS sequence"/>
</dbReference>
<dbReference type="GO" id="GO:0046540">
    <property type="term" value="C:U4/U6 x U5 tri-snRNP complex"/>
    <property type="evidence" value="ECO:0007669"/>
    <property type="project" value="TreeGrafter"/>
</dbReference>
<keyword evidence="6" id="KW-0479">Metal-binding</keyword>
<dbReference type="PANTHER" id="PTHR10701:SF0">
    <property type="entry name" value="SMALL NUCLEAR RIBONUCLEOPROTEIN-ASSOCIATED PROTEIN B"/>
    <property type="match status" value="1"/>
</dbReference>
<dbReference type="FunFam" id="3.30.50.10:FF:000007">
    <property type="entry name" value="Nitrogen regulatory AreA, N-terminal"/>
    <property type="match status" value="1"/>
</dbReference>
<evidence type="ECO:0000256" key="11">
    <source>
        <dbReference type="ARBA" id="ARBA00023242"/>
    </source>
</evidence>
<dbReference type="SUPFAM" id="SSF57716">
    <property type="entry name" value="Glucocorticoid receptor-like (DNA-binding domain)"/>
    <property type="match status" value="1"/>
</dbReference>
<feature type="compositionally biased region" description="Basic and acidic residues" evidence="15">
    <location>
        <begin position="934"/>
        <end position="944"/>
    </location>
</feature>
<dbReference type="GO" id="GO:0070990">
    <property type="term" value="F:snRNP binding"/>
    <property type="evidence" value="ECO:0007669"/>
    <property type="project" value="TreeGrafter"/>
</dbReference>
<accession>A0AAD9FQ61</accession>
<dbReference type="GO" id="GO:0005737">
    <property type="term" value="C:cytoplasm"/>
    <property type="evidence" value="ECO:0007669"/>
    <property type="project" value="UniProtKB-SubCell"/>
</dbReference>
<feature type="domain" description="GATA-type" evidence="16">
    <location>
        <begin position="350"/>
        <end position="403"/>
    </location>
</feature>
<keyword evidence="10" id="KW-0508">mRNA splicing</keyword>
<feature type="compositionally biased region" description="Basic and acidic residues" evidence="15">
    <location>
        <begin position="509"/>
        <end position="541"/>
    </location>
</feature>
<dbReference type="SMART" id="SM00651">
    <property type="entry name" value="Sm"/>
    <property type="match status" value="1"/>
</dbReference>
<feature type="compositionally biased region" description="Low complexity" evidence="15">
    <location>
        <begin position="688"/>
        <end position="700"/>
    </location>
</feature>
<evidence type="ECO:0000313" key="17">
    <source>
        <dbReference type="EMBL" id="KAK1921762.1"/>
    </source>
</evidence>
<dbReference type="InterPro" id="IPR013088">
    <property type="entry name" value="Znf_NHR/GATA"/>
</dbReference>
<evidence type="ECO:0000256" key="4">
    <source>
        <dbReference type="ARBA" id="ARBA00022490"/>
    </source>
</evidence>
<feature type="compositionally biased region" description="Polar residues" evidence="15">
    <location>
        <begin position="242"/>
        <end position="261"/>
    </location>
</feature>